<gene>
    <name evidence="9" type="ORF">ACFQ2I_11640</name>
</gene>
<evidence type="ECO:0000256" key="6">
    <source>
        <dbReference type="ARBA" id="ARBA00023136"/>
    </source>
</evidence>
<reference evidence="10" key="1">
    <citation type="journal article" date="2019" name="Int. J. Syst. Evol. Microbiol.">
        <title>The Global Catalogue of Microorganisms (GCM) 10K type strain sequencing project: providing services to taxonomists for standard genome sequencing and annotation.</title>
        <authorList>
            <consortium name="The Broad Institute Genomics Platform"/>
            <consortium name="The Broad Institute Genome Sequencing Center for Infectious Disease"/>
            <person name="Wu L."/>
            <person name="Ma J."/>
        </authorList>
    </citation>
    <scope>NUCLEOTIDE SEQUENCE [LARGE SCALE GENOMIC DNA]</scope>
    <source>
        <strain evidence="10">CCUG 59129</strain>
    </source>
</reference>
<dbReference type="CDD" id="cd06261">
    <property type="entry name" value="TM_PBP2"/>
    <property type="match status" value="1"/>
</dbReference>
<accession>A0ABW3HRA4</accession>
<evidence type="ECO:0000256" key="4">
    <source>
        <dbReference type="ARBA" id="ARBA00022692"/>
    </source>
</evidence>
<keyword evidence="10" id="KW-1185">Reference proteome</keyword>
<dbReference type="InterPro" id="IPR000515">
    <property type="entry name" value="MetI-like"/>
</dbReference>
<dbReference type="Proteomes" id="UP001596989">
    <property type="component" value="Unassembled WGS sequence"/>
</dbReference>
<keyword evidence="3" id="KW-1003">Cell membrane</keyword>
<dbReference type="InterPro" id="IPR035906">
    <property type="entry name" value="MetI-like_sf"/>
</dbReference>
<evidence type="ECO:0000256" key="7">
    <source>
        <dbReference type="RuleBase" id="RU363032"/>
    </source>
</evidence>
<evidence type="ECO:0000313" key="10">
    <source>
        <dbReference type="Proteomes" id="UP001596989"/>
    </source>
</evidence>
<dbReference type="RefSeq" id="WP_377564372.1">
    <property type="nucleotide sequence ID" value="NZ_JBHTJZ010000012.1"/>
</dbReference>
<keyword evidence="2 7" id="KW-0813">Transport</keyword>
<protein>
    <submittedName>
        <fullName evidence="9">Carbohydrate ABC transporter permease</fullName>
    </submittedName>
</protein>
<dbReference type="SUPFAM" id="SSF161098">
    <property type="entry name" value="MetI-like"/>
    <property type="match status" value="1"/>
</dbReference>
<feature type="transmembrane region" description="Helical" evidence="7">
    <location>
        <begin position="259"/>
        <end position="280"/>
    </location>
</feature>
<evidence type="ECO:0000256" key="1">
    <source>
        <dbReference type="ARBA" id="ARBA00004651"/>
    </source>
</evidence>
<proteinExistence type="inferred from homology"/>
<comment type="similarity">
    <text evidence="7">Belongs to the binding-protein-dependent transport system permease family.</text>
</comment>
<evidence type="ECO:0000313" key="9">
    <source>
        <dbReference type="EMBL" id="MFD0960047.1"/>
    </source>
</evidence>
<feature type="transmembrane region" description="Helical" evidence="7">
    <location>
        <begin position="71"/>
        <end position="96"/>
    </location>
</feature>
<feature type="transmembrane region" description="Helical" evidence="7">
    <location>
        <begin position="139"/>
        <end position="156"/>
    </location>
</feature>
<name>A0ABW3HRA4_9BACL</name>
<comment type="caution">
    <text evidence="9">The sequence shown here is derived from an EMBL/GenBank/DDBJ whole genome shotgun (WGS) entry which is preliminary data.</text>
</comment>
<dbReference type="EMBL" id="JBHTJZ010000012">
    <property type="protein sequence ID" value="MFD0960047.1"/>
    <property type="molecule type" value="Genomic_DNA"/>
</dbReference>
<sequence length="295" mass="33219">MVENGRTFQIFANAIMFLLTIFCLFPFVLLVVSSFTDEGTLIRNGYSLFPEKFSLESYSYMFQRLDTIVRAYSITVFVTVFGTVSSLLLTVLLSYPLSRSDLPHRGKFAFFVFFTMLFNGGLVPTYIMYTRYFNLDNTIWSLIIPALLVNAFYVIMMRTYFSTNIPDEVIEAGRMDGAGEFRILFQVVLPMSLPMVATLSLLIGLNYWNDWRNGLYYLTDPNLFSIQNMLNTMLQDVQFLASGGAGSNASEIAAQMPSVGIKMAIAVVGALPIMIVYPFFQKYFVKGITVGAVKG</sequence>
<evidence type="ECO:0000256" key="3">
    <source>
        <dbReference type="ARBA" id="ARBA00022475"/>
    </source>
</evidence>
<dbReference type="PANTHER" id="PTHR43744">
    <property type="entry name" value="ABC TRANSPORTER PERMEASE PROTEIN MG189-RELATED-RELATED"/>
    <property type="match status" value="1"/>
</dbReference>
<evidence type="ECO:0000256" key="2">
    <source>
        <dbReference type="ARBA" id="ARBA00022448"/>
    </source>
</evidence>
<organism evidence="9 10">
    <name type="scientific">Paenibacillus chungangensis</name>
    <dbReference type="NCBI Taxonomy" id="696535"/>
    <lineage>
        <taxon>Bacteria</taxon>
        <taxon>Bacillati</taxon>
        <taxon>Bacillota</taxon>
        <taxon>Bacilli</taxon>
        <taxon>Bacillales</taxon>
        <taxon>Paenibacillaceae</taxon>
        <taxon>Paenibacillus</taxon>
    </lineage>
</organism>
<feature type="transmembrane region" description="Helical" evidence="7">
    <location>
        <begin position="183"/>
        <end position="208"/>
    </location>
</feature>
<comment type="subcellular location">
    <subcellularLocation>
        <location evidence="1 7">Cell membrane</location>
        <topology evidence="1 7">Multi-pass membrane protein</topology>
    </subcellularLocation>
</comment>
<keyword evidence="5 7" id="KW-1133">Transmembrane helix</keyword>
<dbReference type="Gene3D" id="1.10.3720.10">
    <property type="entry name" value="MetI-like"/>
    <property type="match status" value="1"/>
</dbReference>
<feature type="transmembrane region" description="Helical" evidence="7">
    <location>
        <begin position="108"/>
        <end position="127"/>
    </location>
</feature>
<dbReference type="PANTHER" id="PTHR43744:SF9">
    <property type="entry name" value="POLYGALACTURONAN_RHAMNOGALACTURONAN TRANSPORT SYSTEM PERMEASE PROTEIN YTCP"/>
    <property type="match status" value="1"/>
</dbReference>
<keyword evidence="6 7" id="KW-0472">Membrane</keyword>
<evidence type="ECO:0000256" key="5">
    <source>
        <dbReference type="ARBA" id="ARBA00022989"/>
    </source>
</evidence>
<feature type="transmembrane region" description="Helical" evidence="7">
    <location>
        <begin position="12"/>
        <end position="35"/>
    </location>
</feature>
<keyword evidence="4 7" id="KW-0812">Transmembrane</keyword>
<feature type="domain" description="ABC transmembrane type-1" evidence="8">
    <location>
        <begin position="72"/>
        <end position="280"/>
    </location>
</feature>
<dbReference type="PROSITE" id="PS50928">
    <property type="entry name" value="ABC_TM1"/>
    <property type="match status" value="1"/>
</dbReference>
<evidence type="ECO:0000259" key="8">
    <source>
        <dbReference type="PROSITE" id="PS50928"/>
    </source>
</evidence>
<dbReference type="Pfam" id="PF00528">
    <property type="entry name" value="BPD_transp_1"/>
    <property type="match status" value="1"/>
</dbReference>